<evidence type="ECO:0000313" key="7">
    <source>
        <dbReference type="EMBL" id="CAG8459324.1"/>
    </source>
</evidence>
<dbReference type="PANTHER" id="PTHR15107:SF0">
    <property type="entry name" value="DNA ENDONUCLEASE ACTIVATOR CTP1 C-TERMINAL DOMAIN-CONTAINING PROTEIN"/>
    <property type="match status" value="1"/>
</dbReference>
<dbReference type="InterPro" id="IPR013882">
    <property type="entry name" value="Ctp1_C"/>
</dbReference>
<evidence type="ECO:0000256" key="2">
    <source>
        <dbReference type="ARBA" id="ARBA00022763"/>
    </source>
</evidence>
<protein>
    <submittedName>
        <fullName evidence="7">2037_t:CDS:1</fullName>
    </submittedName>
</protein>
<feature type="region of interest" description="Disordered" evidence="5">
    <location>
        <begin position="275"/>
        <end position="295"/>
    </location>
</feature>
<dbReference type="Pfam" id="PF08573">
    <property type="entry name" value="SAE2"/>
    <property type="match status" value="1"/>
</dbReference>
<feature type="compositionally biased region" description="Low complexity" evidence="5">
    <location>
        <begin position="282"/>
        <end position="295"/>
    </location>
</feature>
<sequence length="598" mass="68151">MQSSSKKNELEKTDNLPPVSTSTFLPASLLQSIIGWQEQNLETISNQAKANKAASEENTYLLQKIDLLEKELSSLRSNQHKDPIGKIENTVDLNAQKSKVAKVNRVEECQYLPASRNLSDLSSSSSFVIIEDDNERSEFSGSARKSNPILVSEVERRHKEALSLETEWEKKYHELKSEYDKQKDEFQTLKNHYATRSSEWKRAKKWFISAKHELNQLRAKKSESITRDGTQFLISGSKSVEVNAETSTCSVLTNSINVRDNSSIDVNSVSLDTRSHLHDNGGTDNNNNNGSASFGISSTELLDSISNNVETPQLDSTMNSSFLGRNKGEDLEAKSRVVDNSMISIVSERRSQLGANFENPININECDDPFLPDDEGDEELGSKKRTIMQDQGDGDSFHLSDSNNKRKRWKSVFQESLRELEIDESEDSTLVQLKTKHKNRHDFNDIVEDTSLPHTPIRKENNSRRSIGSDPSYGPTSALRKSDRRRLQAEDCRECRRFYEITGPLPLLGSIGTHSSNQEQSPESLMEARMHHCSRHRIKYSRPTTPPGFWQVDIPTSQEMEETRELTKEYIKQREEEKKKEQEHAKAYERKWVNAFDA</sequence>
<feature type="coiled-coil region" evidence="4">
    <location>
        <begin position="560"/>
        <end position="591"/>
    </location>
</feature>
<dbReference type="GO" id="GO:0005634">
    <property type="term" value="C:nucleus"/>
    <property type="evidence" value="ECO:0007669"/>
    <property type="project" value="UniProtKB-SubCell"/>
</dbReference>
<dbReference type="EMBL" id="CAJVPV010000488">
    <property type="protein sequence ID" value="CAG8459324.1"/>
    <property type="molecule type" value="Genomic_DNA"/>
</dbReference>
<feature type="coiled-coil region" evidence="4">
    <location>
        <begin position="165"/>
        <end position="192"/>
    </location>
</feature>
<evidence type="ECO:0000256" key="4">
    <source>
        <dbReference type="SAM" id="Coils"/>
    </source>
</evidence>
<feature type="region of interest" description="Disordered" evidence="5">
    <location>
        <begin position="1"/>
        <end position="21"/>
    </location>
</feature>
<dbReference type="GO" id="GO:0003684">
    <property type="term" value="F:damaged DNA binding"/>
    <property type="evidence" value="ECO:0007669"/>
    <property type="project" value="TreeGrafter"/>
</dbReference>
<keyword evidence="8" id="KW-1185">Reference proteome</keyword>
<accession>A0A9N8YYX9</accession>
<feature type="region of interest" description="Disordered" evidence="5">
    <location>
        <begin position="449"/>
        <end position="486"/>
    </location>
</feature>
<evidence type="ECO:0000313" key="8">
    <source>
        <dbReference type="Proteomes" id="UP000789342"/>
    </source>
</evidence>
<dbReference type="PANTHER" id="PTHR15107">
    <property type="entry name" value="RETINOBLASTOMA BINDING PROTEIN 8"/>
    <property type="match status" value="1"/>
</dbReference>
<feature type="domain" description="DNA endonuclease activator Ctp1 C-terminal" evidence="6">
    <location>
        <begin position="481"/>
        <end position="559"/>
    </location>
</feature>
<reference evidence="7" key="1">
    <citation type="submission" date="2021-06" db="EMBL/GenBank/DDBJ databases">
        <authorList>
            <person name="Kallberg Y."/>
            <person name="Tangrot J."/>
            <person name="Rosling A."/>
        </authorList>
    </citation>
    <scope>NUCLEOTIDE SEQUENCE</scope>
    <source>
        <strain evidence="7">CL551</strain>
    </source>
</reference>
<proteinExistence type="predicted"/>
<dbReference type="AlphaFoldDB" id="A0A9N8YYX9"/>
<evidence type="ECO:0000256" key="1">
    <source>
        <dbReference type="ARBA" id="ARBA00004123"/>
    </source>
</evidence>
<dbReference type="OrthoDB" id="2429722at2759"/>
<evidence type="ECO:0000256" key="3">
    <source>
        <dbReference type="ARBA" id="ARBA00023242"/>
    </source>
</evidence>
<comment type="caution">
    <text evidence="7">The sequence shown here is derived from an EMBL/GenBank/DDBJ whole genome shotgun (WGS) entry which is preliminary data.</text>
</comment>
<keyword evidence="2" id="KW-0227">DNA damage</keyword>
<organism evidence="7 8">
    <name type="scientific">Acaulospora morrowiae</name>
    <dbReference type="NCBI Taxonomy" id="94023"/>
    <lineage>
        <taxon>Eukaryota</taxon>
        <taxon>Fungi</taxon>
        <taxon>Fungi incertae sedis</taxon>
        <taxon>Mucoromycota</taxon>
        <taxon>Glomeromycotina</taxon>
        <taxon>Glomeromycetes</taxon>
        <taxon>Diversisporales</taxon>
        <taxon>Acaulosporaceae</taxon>
        <taxon>Acaulospora</taxon>
    </lineage>
</organism>
<dbReference type="GO" id="GO:0010792">
    <property type="term" value="P:DNA double-strand break processing involved in repair via single-strand annealing"/>
    <property type="evidence" value="ECO:0007669"/>
    <property type="project" value="TreeGrafter"/>
</dbReference>
<dbReference type="InterPro" id="IPR033316">
    <property type="entry name" value="RBBP8-like"/>
</dbReference>
<keyword evidence="3" id="KW-0539">Nucleus</keyword>
<evidence type="ECO:0000259" key="6">
    <source>
        <dbReference type="Pfam" id="PF08573"/>
    </source>
</evidence>
<keyword evidence="4" id="KW-0175">Coiled coil</keyword>
<feature type="compositionally biased region" description="Basic and acidic residues" evidence="5">
    <location>
        <begin position="1"/>
        <end position="14"/>
    </location>
</feature>
<name>A0A9N8YYX9_9GLOM</name>
<gene>
    <name evidence="7" type="ORF">AMORRO_LOCUS1317</name>
</gene>
<comment type="subcellular location">
    <subcellularLocation>
        <location evidence="1">Nucleus</location>
    </subcellularLocation>
</comment>
<evidence type="ECO:0000256" key="5">
    <source>
        <dbReference type="SAM" id="MobiDB-lite"/>
    </source>
</evidence>
<dbReference type="Proteomes" id="UP000789342">
    <property type="component" value="Unassembled WGS sequence"/>
</dbReference>